<sequence>MSLPALPSSGNYLSSVRESSRKLCQESNITIDQNNIERLISSDVFKSLDHATSLPGVALPLNFASALDELNVVSVLALLNFGTSFDGPLRTQTGHGASNAIKALIFGMYITSTPSEGDYLSANGLRSISAAKIAELIGVDIHIERPHPSLPGVTVGELGGPLYEYVLLVTQTLNETGKILLDHGYPNLGFFVVEALKEAKKAKVDQDASAQAEAVVAKVVRALPAFQDMTFVNGEPVYIFSKAIYLLNVLYTRFGSTNPPPFPVPDVKDLPISADGFTPSVFVKLGIINLSSSDSLRNLWPTISNEDIQALLDQQKEGVAAQVAQDGPTMSLEQSSRLQGAAIVAAETIAEVATQSGGAVTPSKINVWLQATLKQRADYRAVGGIVVKGAVLF</sequence>
<dbReference type="InterPro" id="IPR019438">
    <property type="entry name" value="Q_salvage"/>
</dbReference>
<dbReference type="PANTHER" id="PTHR21314">
    <property type="entry name" value="QUEUOSINE 5'-PHOSPHATE N-GLYCOSYLASE_HYDROLASE-RELATED"/>
    <property type="match status" value="1"/>
</dbReference>
<dbReference type="GO" id="GO:0006400">
    <property type="term" value="P:tRNA modification"/>
    <property type="evidence" value="ECO:0007669"/>
    <property type="project" value="TreeGrafter"/>
</dbReference>
<protein>
    <recommendedName>
        <fullName evidence="1">Queuosine 5'-phosphate N-glycosylase/hydrolase</fullName>
        <ecNumber evidence="1">3.2.2.-</ecNumber>
    </recommendedName>
    <alternativeName>
        <fullName evidence="1">Queuosine-nucleotide N-glycosylase/hydrolase</fullName>
    </alternativeName>
</protein>
<organism evidence="2 3">
    <name type="scientific">Coprinellus micaceus</name>
    <name type="common">Glistening ink-cap mushroom</name>
    <name type="synonym">Coprinus micaceus</name>
    <dbReference type="NCBI Taxonomy" id="71717"/>
    <lineage>
        <taxon>Eukaryota</taxon>
        <taxon>Fungi</taxon>
        <taxon>Dikarya</taxon>
        <taxon>Basidiomycota</taxon>
        <taxon>Agaricomycotina</taxon>
        <taxon>Agaricomycetes</taxon>
        <taxon>Agaricomycetidae</taxon>
        <taxon>Agaricales</taxon>
        <taxon>Agaricineae</taxon>
        <taxon>Psathyrellaceae</taxon>
        <taxon>Coprinellus</taxon>
    </lineage>
</organism>
<evidence type="ECO:0000313" key="2">
    <source>
        <dbReference type="EMBL" id="TEB37545.1"/>
    </source>
</evidence>
<name>A0A4Y7TTN5_COPMI</name>
<dbReference type="EC" id="3.2.2.-" evidence="1"/>
<dbReference type="Pfam" id="PF10343">
    <property type="entry name" value="Q_salvage"/>
    <property type="match status" value="1"/>
</dbReference>
<dbReference type="GO" id="GO:0016787">
    <property type="term" value="F:hydrolase activity"/>
    <property type="evidence" value="ECO:0007669"/>
    <property type="project" value="UniProtKB-KW"/>
</dbReference>
<gene>
    <name evidence="2" type="ORF">FA13DRAFT_1726658</name>
</gene>
<comment type="function">
    <text evidence="1">Catalyzes the hydrolysis of queuosine 5'-phosphate, releasing the nucleobase queuine (q). Is required for salvage of queuine from exogenous queuosine (Q) that is imported and then converted to queuosine 5'-phosphate intracellularly.</text>
</comment>
<dbReference type="PANTHER" id="PTHR21314:SF1">
    <property type="entry name" value="QUEUOSINE SALVAGE PROTEIN"/>
    <property type="match status" value="1"/>
</dbReference>
<keyword evidence="1" id="KW-0378">Hydrolase</keyword>
<evidence type="ECO:0000256" key="1">
    <source>
        <dbReference type="RuleBase" id="RU365002"/>
    </source>
</evidence>
<comment type="caution">
    <text evidence="2">The sequence shown here is derived from an EMBL/GenBank/DDBJ whole genome shotgun (WGS) entry which is preliminary data.</text>
</comment>
<evidence type="ECO:0000313" key="3">
    <source>
        <dbReference type="Proteomes" id="UP000298030"/>
    </source>
</evidence>
<dbReference type="EMBL" id="QPFP01000004">
    <property type="protein sequence ID" value="TEB37545.1"/>
    <property type="molecule type" value="Genomic_DNA"/>
</dbReference>
<comment type="similarity">
    <text evidence="1">Belongs to the QNG1 protein family.</text>
</comment>
<keyword evidence="3" id="KW-1185">Reference proteome</keyword>
<dbReference type="OrthoDB" id="416777at2759"/>
<dbReference type="Proteomes" id="UP000298030">
    <property type="component" value="Unassembled WGS sequence"/>
</dbReference>
<dbReference type="AlphaFoldDB" id="A0A4Y7TTN5"/>
<accession>A0A4Y7TTN5</accession>
<comment type="catalytic activity">
    <reaction evidence="1">
        <text>queuosine 5'-phosphate + H2O = queuine + D-ribose 5-phosphate</text>
        <dbReference type="Rhea" id="RHEA:75387"/>
        <dbReference type="ChEBI" id="CHEBI:15377"/>
        <dbReference type="ChEBI" id="CHEBI:17433"/>
        <dbReference type="ChEBI" id="CHEBI:78346"/>
        <dbReference type="ChEBI" id="CHEBI:194371"/>
    </reaction>
    <physiologicalReaction direction="left-to-right" evidence="1">
        <dbReference type="Rhea" id="RHEA:75388"/>
    </physiologicalReaction>
</comment>
<reference evidence="2 3" key="1">
    <citation type="journal article" date="2019" name="Nat. Ecol. Evol.">
        <title>Megaphylogeny resolves global patterns of mushroom evolution.</title>
        <authorList>
            <person name="Varga T."/>
            <person name="Krizsan K."/>
            <person name="Foldi C."/>
            <person name="Dima B."/>
            <person name="Sanchez-Garcia M."/>
            <person name="Sanchez-Ramirez S."/>
            <person name="Szollosi G.J."/>
            <person name="Szarkandi J.G."/>
            <person name="Papp V."/>
            <person name="Albert L."/>
            <person name="Andreopoulos W."/>
            <person name="Angelini C."/>
            <person name="Antonin V."/>
            <person name="Barry K.W."/>
            <person name="Bougher N.L."/>
            <person name="Buchanan P."/>
            <person name="Buyck B."/>
            <person name="Bense V."/>
            <person name="Catcheside P."/>
            <person name="Chovatia M."/>
            <person name="Cooper J."/>
            <person name="Damon W."/>
            <person name="Desjardin D."/>
            <person name="Finy P."/>
            <person name="Geml J."/>
            <person name="Haridas S."/>
            <person name="Hughes K."/>
            <person name="Justo A."/>
            <person name="Karasinski D."/>
            <person name="Kautmanova I."/>
            <person name="Kiss B."/>
            <person name="Kocsube S."/>
            <person name="Kotiranta H."/>
            <person name="LaButti K.M."/>
            <person name="Lechner B.E."/>
            <person name="Liimatainen K."/>
            <person name="Lipzen A."/>
            <person name="Lukacs Z."/>
            <person name="Mihaltcheva S."/>
            <person name="Morgado L.N."/>
            <person name="Niskanen T."/>
            <person name="Noordeloos M.E."/>
            <person name="Ohm R.A."/>
            <person name="Ortiz-Santana B."/>
            <person name="Ovrebo C."/>
            <person name="Racz N."/>
            <person name="Riley R."/>
            <person name="Savchenko A."/>
            <person name="Shiryaev A."/>
            <person name="Soop K."/>
            <person name="Spirin V."/>
            <person name="Szebenyi C."/>
            <person name="Tomsovsky M."/>
            <person name="Tulloss R.E."/>
            <person name="Uehling J."/>
            <person name="Grigoriev I.V."/>
            <person name="Vagvolgyi C."/>
            <person name="Papp T."/>
            <person name="Martin F.M."/>
            <person name="Miettinen O."/>
            <person name="Hibbett D.S."/>
            <person name="Nagy L.G."/>
        </authorList>
    </citation>
    <scope>NUCLEOTIDE SEQUENCE [LARGE SCALE GENOMIC DNA]</scope>
    <source>
        <strain evidence="2 3">FP101781</strain>
    </source>
</reference>
<proteinExistence type="inferred from homology"/>